<dbReference type="CDD" id="cd07043">
    <property type="entry name" value="STAS_anti-anti-sigma_factors"/>
    <property type="match status" value="1"/>
</dbReference>
<comment type="similarity">
    <text evidence="1 2">Belongs to the anti-sigma-factor antagonist family.</text>
</comment>
<reference evidence="4 5" key="1">
    <citation type="submission" date="2020-08" db="EMBL/GenBank/DDBJ databases">
        <title>Sequencing the genomes of 1000 actinobacteria strains.</title>
        <authorList>
            <person name="Klenk H.-P."/>
        </authorList>
    </citation>
    <scope>NUCLEOTIDE SEQUENCE [LARGE SCALE GENOMIC DNA]</scope>
    <source>
        <strain evidence="4 5">DSM 44320</strain>
    </source>
</reference>
<dbReference type="GO" id="GO:0043856">
    <property type="term" value="F:anti-sigma factor antagonist activity"/>
    <property type="evidence" value="ECO:0007669"/>
    <property type="project" value="InterPro"/>
</dbReference>
<dbReference type="InterPro" id="IPR002645">
    <property type="entry name" value="STAS_dom"/>
</dbReference>
<gene>
    <name evidence="4" type="ORF">FHR33_005803</name>
</gene>
<evidence type="ECO:0000256" key="2">
    <source>
        <dbReference type="RuleBase" id="RU003749"/>
    </source>
</evidence>
<name>A0A7W5VD98_9ACTN</name>
<comment type="caution">
    <text evidence="4">The sequence shown here is derived from an EMBL/GenBank/DDBJ whole genome shotgun (WGS) entry which is preliminary data.</text>
</comment>
<evidence type="ECO:0000256" key="1">
    <source>
        <dbReference type="ARBA" id="ARBA00009013"/>
    </source>
</evidence>
<dbReference type="EMBL" id="JACIBV010000001">
    <property type="protein sequence ID" value="MBB3729943.1"/>
    <property type="molecule type" value="Genomic_DNA"/>
</dbReference>
<dbReference type="PANTHER" id="PTHR33495:SF2">
    <property type="entry name" value="ANTI-SIGMA FACTOR ANTAGONIST TM_1081-RELATED"/>
    <property type="match status" value="1"/>
</dbReference>
<evidence type="ECO:0000313" key="5">
    <source>
        <dbReference type="Proteomes" id="UP000579945"/>
    </source>
</evidence>
<organism evidence="4 5">
    <name type="scientific">Nonomuraea dietziae</name>
    <dbReference type="NCBI Taxonomy" id="65515"/>
    <lineage>
        <taxon>Bacteria</taxon>
        <taxon>Bacillati</taxon>
        <taxon>Actinomycetota</taxon>
        <taxon>Actinomycetes</taxon>
        <taxon>Streptosporangiales</taxon>
        <taxon>Streptosporangiaceae</taxon>
        <taxon>Nonomuraea</taxon>
    </lineage>
</organism>
<dbReference type="InterPro" id="IPR003658">
    <property type="entry name" value="Anti-sigma_ant"/>
</dbReference>
<dbReference type="SUPFAM" id="SSF52091">
    <property type="entry name" value="SpoIIaa-like"/>
    <property type="match status" value="1"/>
</dbReference>
<dbReference type="NCBIfam" id="TIGR00377">
    <property type="entry name" value="ant_ant_sig"/>
    <property type="match status" value="1"/>
</dbReference>
<evidence type="ECO:0000313" key="4">
    <source>
        <dbReference type="EMBL" id="MBB3729943.1"/>
    </source>
</evidence>
<dbReference type="AlphaFoldDB" id="A0A7W5VD98"/>
<dbReference type="Pfam" id="PF01740">
    <property type="entry name" value="STAS"/>
    <property type="match status" value="1"/>
</dbReference>
<dbReference type="RefSeq" id="WP_183653922.1">
    <property type="nucleotide sequence ID" value="NZ_BAAAXX010000142.1"/>
</dbReference>
<dbReference type="InterPro" id="IPR036513">
    <property type="entry name" value="STAS_dom_sf"/>
</dbReference>
<proteinExistence type="inferred from homology"/>
<keyword evidence="5" id="KW-1185">Reference proteome</keyword>
<dbReference type="Proteomes" id="UP000579945">
    <property type="component" value="Unassembled WGS sequence"/>
</dbReference>
<dbReference type="Gene3D" id="3.30.750.24">
    <property type="entry name" value="STAS domain"/>
    <property type="match status" value="1"/>
</dbReference>
<accession>A0A7W5VD98</accession>
<dbReference type="PANTHER" id="PTHR33495">
    <property type="entry name" value="ANTI-SIGMA FACTOR ANTAGONIST TM_1081-RELATED-RELATED"/>
    <property type="match status" value="1"/>
</dbReference>
<protein>
    <recommendedName>
        <fullName evidence="2">Anti-sigma factor antagonist</fullName>
    </recommendedName>
</protein>
<sequence length="126" mass="13450">MIIVSTRQPGLRAGARPLPADATVVRLHGDIDIFTSPALRDLLIHALDQSTGALVCDLTDVVFCDSSGLAVLVGMHRRARARGVDFGVASPRPYMATLLHLTGLDRSLPLYGKATTLVPPPRRASI</sequence>
<evidence type="ECO:0000259" key="3">
    <source>
        <dbReference type="PROSITE" id="PS50801"/>
    </source>
</evidence>
<dbReference type="GeneID" id="95392111"/>
<feature type="domain" description="STAS" evidence="3">
    <location>
        <begin position="21"/>
        <end position="126"/>
    </location>
</feature>
<dbReference type="PROSITE" id="PS50801">
    <property type="entry name" value="STAS"/>
    <property type="match status" value="1"/>
</dbReference>